<dbReference type="PANTHER" id="PTHR30146">
    <property type="entry name" value="LACI-RELATED TRANSCRIPTIONAL REPRESSOR"/>
    <property type="match status" value="1"/>
</dbReference>
<evidence type="ECO:0000259" key="4">
    <source>
        <dbReference type="Pfam" id="PF13377"/>
    </source>
</evidence>
<dbReference type="Pfam" id="PF13377">
    <property type="entry name" value="Peripla_BP_3"/>
    <property type="match status" value="1"/>
</dbReference>
<evidence type="ECO:0000313" key="5">
    <source>
        <dbReference type="EMBL" id="SVA11238.1"/>
    </source>
</evidence>
<dbReference type="InterPro" id="IPR046335">
    <property type="entry name" value="LacI/GalR-like_sensor"/>
</dbReference>
<dbReference type="InterPro" id="IPR000843">
    <property type="entry name" value="HTH_LacI"/>
</dbReference>
<dbReference type="CDD" id="cd01392">
    <property type="entry name" value="HTH_LacI"/>
    <property type="match status" value="1"/>
</dbReference>
<dbReference type="GO" id="GO:0000976">
    <property type="term" value="F:transcription cis-regulatory region binding"/>
    <property type="evidence" value="ECO:0007669"/>
    <property type="project" value="TreeGrafter"/>
</dbReference>
<keyword evidence="3" id="KW-0804">Transcription</keyword>
<protein>
    <recommendedName>
        <fullName evidence="4">Transcriptional regulator LacI/GalR-like sensor domain-containing protein</fullName>
    </recommendedName>
</protein>
<sequence length="332" mass="37643">MKLKLKDIAIRSGYSIATVSRVLSGKAKGRSQSVYDILHTARDLGYKSPVTFYKNIDIPIEIALVTQHDAEEFYSCLYECFDRVSSTLNIQLSIHSIKHSSRIINELYVISKFHDGIILMAPTLESRQYKKIIKKIEQFPIVSLAPVDGNVVTTITFDSYEGGRLAAKLLVDAGYTRYGIITGPLVKWEANLRRNGFTDYLRKKNYKIEWEFQGDYSFASGEKAYEDIEQKKIQKMGIFSSNDQMALGFLHTALENGASIPGDFGIVGYDNMPYSKVFYPKLSTVNTNLDVLAENALNHLIDKIKNDNPNKKNLTTTLLPVEIVKRRTHTYE</sequence>
<dbReference type="Gene3D" id="1.10.260.40">
    <property type="entry name" value="lambda repressor-like DNA-binding domains"/>
    <property type="match status" value="1"/>
</dbReference>
<dbReference type="PANTHER" id="PTHR30146:SF109">
    <property type="entry name" value="HTH-TYPE TRANSCRIPTIONAL REGULATOR GALS"/>
    <property type="match status" value="1"/>
</dbReference>
<evidence type="ECO:0000256" key="1">
    <source>
        <dbReference type="ARBA" id="ARBA00023015"/>
    </source>
</evidence>
<dbReference type="Gene3D" id="3.40.50.2300">
    <property type="match status" value="2"/>
</dbReference>
<feature type="domain" description="Transcriptional regulator LacI/GalR-like sensor" evidence="4">
    <location>
        <begin position="169"/>
        <end position="328"/>
    </location>
</feature>
<name>A0A381T6M1_9ZZZZ</name>
<dbReference type="SUPFAM" id="SSF53822">
    <property type="entry name" value="Periplasmic binding protein-like I"/>
    <property type="match status" value="1"/>
</dbReference>
<proteinExistence type="predicted"/>
<dbReference type="EMBL" id="UINC01004032">
    <property type="protein sequence ID" value="SVA11238.1"/>
    <property type="molecule type" value="Genomic_DNA"/>
</dbReference>
<keyword evidence="1" id="KW-0805">Transcription regulation</keyword>
<dbReference type="AlphaFoldDB" id="A0A381T6M1"/>
<dbReference type="SUPFAM" id="SSF47413">
    <property type="entry name" value="lambda repressor-like DNA-binding domains"/>
    <property type="match status" value="1"/>
</dbReference>
<dbReference type="GO" id="GO:0003700">
    <property type="term" value="F:DNA-binding transcription factor activity"/>
    <property type="evidence" value="ECO:0007669"/>
    <property type="project" value="TreeGrafter"/>
</dbReference>
<accession>A0A381T6M1</accession>
<evidence type="ECO:0000256" key="3">
    <source>
        <dbReference type="ARBA" id="ARBA00023163"/>
    </source>
</evidence>
<dbReference type="InterPro" id="IPR028082">
    <property type="entry name" value="Peripla_BP_I"/>
</dbReference>
<evidence type="ECO:0000256" key="2">
    <source>
        <dbReference type="ARBA" id="ARBA00023125"/>
    </source>
</evidence>
<reference evidence="5" key="1">
    <citation type="submission" date="2018-05" db="EMBL/GenBank/DDBJ databases">
        <authorList>
            <person name="Lanie J.A."/>
            <person name="Ng W.-L."/>
            <person name="Kazmierczak K.M."/>
            <person name="Andrzejewski T.M."/>
            <person name="Davidsen T.M."/>
            <person name="Wayne K.J."/>
            <person name="Tettelin H."/>
            <person name="Glass J.I."/>
            <person name="Rusch D."/>
            <person name="Podicherti R."/>
            <person name="Tsui H.-C.T."/>
            <person name="Winkler M.E."/>
        </authorList>
    </citation>
    <scope>NUCLEOTIDE SEQUENCE</scope>
</reference>
<gene>
    <name evidence="5" type="ORF">METZ01_LOCUS64092</name>
</gene>
<organism evidence="5">
    <name type="scientific">marine metagenome</name>
    <dbReference type="NCBI Taxonomy" id="408172"/>
    <lineage>
        <taxon>unclassified sequences</taxon>
        <taxon>metagenomes</taxon>
        <taxon>ecological metagenomes</taxon>
    </lineage>
</organism>
<dbReference type="InterPro" id="IPR010982">
    <property type="entry name" value="Lambda_DNA-bd_dom_sf"/>
</dbReference>
<keyword evidence="2" id="KW-0238">DNA-binding</keyword>